<comment type="caution">
    <text evidence="1">The sequence shown here is derived from an EMBL/GenBank/DDBJ whole genome shotgun (WGS) entry which is preliminary data.</text>
</comment>
<protein>
    <submittedName>
        <fullName evidence="1">Uncharacterized protein</fullName>
    </submittedName>
</protein>
<dbReference type="EMBL" id="JABEQY010000047">
    <property type="protein sequence ID" value="NNH67823.1"/>
    <property type="molecule type" value="Genomic_DNA"/>
</dbReference>
<dbReference type="Proteomes" id="UP000530654">
    <property type="component" value="Unassembled WGS sequence"/>
</dbReference>
<reference evidence="1 2" key="1">
    <citation type="submission" date="2020-04" db="EMBL/GenBank/DDBJ databases">
        <title>Rhizobium bacterial biofertilizers improve the content of phenolic compounds of Lactuca sativa L. under non-saline and saline-stress conditions.</title>
        <authorList>
            <person name="Ayuso-Calles M."/>
            <person name="Garcia-Estevez I."/>
            <person name="Jimenez-Gomez A."/>
            <person name="Flores-Felix J.D."/>
            <person name="Escribano-Bailon M."/>
            <person name="Rivas R."/>
        </authorList>
    </citation>
    <scope>NUCLEOTIDE SEQUENCE [LARGE SCALE GENOMIC DNA]</scope>
    <source>
        <strain evidence="1 2">GPTR02</strain>
    </source>
</reference>
<dbReference type="AlphaFoldDB" id="A0A7Y2RBK3"/>
<organism evidence="1 2">
    <name type="scientific">Rhizobium laguerreae</name>
    <dbReference type="NCBI Taxonomy" id="1076926"/>
    <lineage>
        <taxon>Bacteria</taxon>
        <taxon>Pseudomonadati</taxon>
        <taxon>Pseudomonadota</taxon>
        <taxon>Alphaproteobacteria</taxon>
        <taxon>Hyphomicrobiales</taxon>
        <taxon>Rhizobiaceae</taxon>
        <taxon>Rhizobium/Agrobacterium group</taxon>
        <taxon>Rhizobium</taxon>
    </lineage>
</organism>
<sequence>MMIPFPPFEPDKSPFEGTSSGNVVNALPVANGWGPMPGLTVISDALPAECRGAAYVRTAAGNYVIIAGTATGLYRLNTTDYSWDNISGPSAPYNVPLQDAWTFTRFGDKLIAHNISDAIQVYDIEAAGVFANLAGSPPKAKYSWIAGDFLVLGYLEGTNGQKTVRWSGLNDIEFWTIGKKGSDIQELPEGDEVMGGFADTGGFSVIQRSAMQFFSFAPASGFTFTRAVLNAKQGTLAPRSIVSIGPGRFFYLSEDGFFGGVNRQPIGAERVDRWFLEQVDQTYLGDVQGSADPFEKIVWWKYRARNGSFYRLGYDWQLDRWCTTDIAVGEMMALATPGITWDGLDALYSNIAAVAEAFDSRVFSGGRPTFATFTTDNKLAYFSGPDLQATIQSATVEIDNNNRTFVNSARVITDAPITGFTLADGTMGYHGDSVTWSTANAANRAGLVPFRSDGRLHTLKLVVAEGTVWSIASAVNAHGMASGEQ</sequence>
<dbReference type="RefSeq" id="WP_170282883.1">
    <property type="nucleotide sequence ID" value="NZ_JABEQY010000047.1"/>
</dbReference>
<evidence type="ECO:0000313" key="2">
    <source>
        <dbReference type="Proteomes" id="UP000530654"/>
    </source>
</evidence>
<accession>A0A7Y2RBK3</accession>
<gene>
    <name evidence="1" type="ORF">HLI17_31985</name>
</gene>
<proteinExistence type="predicted"/>
<name>A0A7Y2RBK3_9HYPH</name>
<evidence type="ECO:0000313" key="1">
    <source>
        <dbReference type="EMBL" id="NNH67823.1"/>
    </source>
</evidence>